<reference evidence="5 6" key="1">
    <citation type="submission" date="2019-11" db="EMBL/GenBank/DDBJ databases">
        <title>Type strains purchased from KCTC, JCM and DSMZ.</title>
        <authorList>
            <person name="Lu H."/>
        </authorList>
    </citation>
    <scope>NUCLEOTIDE SEQUENCE [LARGE SCALE GENOMIC DNA]</scope>
    <source>
        <strain evidence="5 6">KCTC 42409</strain>
    </source>
</reference>
<dbReference type="AlphaFoldDB" id="A0A6L6Q9J9"/>
<keyword evidence="1" id="KW-0596">Phosphopantetheine</keyword>
<dbReference type="InterPro" id="IPR009081">
    <property type="entry name" value="PP-bd_ACP"/>
</dbReference>
<dbReference type="PANTHER" id="PTHR43775:SF51">
    <property type="entry name" value="INACTIVE PHENOLPHTHIOCEROL SYNTHESIS POLYKETIDE SYNTHASE TYPE I PKS1-RELATED"/>
    <property type="match status" value="1"/>
</dbReference>
<dbReference type="SUPFAM" id="SSF47336">
    <property type="entry name" value="ACP-like"/>
    <property type="match status" value="1"/>
</dbReference>
<evidence type="ECO:0000259" key="4">
    <source>
        <dbReference type="PROSITE" id="PS50075"/>
    </source>
</evidence>
<dbReference type="GO" id="GO:0006633">
    <property type="term" value="P:fatty acid biosynthetic process"/>
    <property type="evidence" value="ECO:0007669"/>
    <property type="project" value="TreeGrafter"/>
</dbReference>
<dbReference type="InterPro" id="IPR006162">
    <property type="entry name" value="Ppantetheine_attach_site"/>
</dbReference>
<sequence length="572" mass="59662">AARPRVLLLSARNGDALAAGREQLAQHLDRHHAGQHGEAWFADAAYTTQVGRRQHGERYAVVAADAAQAAALLRAPDARAVSGRAQQTATVLLFPGQGSQRIGMAAQLYRACTPFRHAFDEVEALVSAELDTSLKTLLWSDQPYHAQRLKQTAFAQPALFAVEYALARTLMAAGIRPAALLGHSLGEVTAAAVAGVFTLADAARIVVLRGRLMQSAAPGAMLAVQAASDRVAAFLAQDVAQGVEIAAINSPRQTVLAGPEDAIGALAARLKADGYPHARLETSHAFHSAAMEPVLAAFEQALAACTLRAPEIPVLSNVSGAWLSAEQATSPAYWAAQIRQPVRFADCARALAEVGGGRAVLIEAGPGQTLSGLLRANHIPAPMQVCAVLDGAAGGDGDDAQTREYSGLLLACARAWSVGNAIDWRLFDEGERPQRTVLPAYPFQRRPYWIDPAPPQATATQGAAAACTAPVASDAATAPASLPQADAPAAEANPIEAVVAALYSEFLGVATVDPDASFFALGGNSLVAVQLVARLRGMFQVDIPLRGLYQSNSVRAIAALVAEQLIAQGPVA</sequence>
<keyword evidence="5" id="KW-0012">Acyltransferase</keyword>
<dbReference type="InterPro" id="IPR036736">
    <property type="entry name" value="ACP-like_sf"/>
</dbReference>
<evidence type="ECO:0000313" key="5">
    <source>
        <dbReference type="EMBL" id="MTW06315.1"/>
    </source>
</evidence>
<dbReference type="PANTHER" id="PTHR43775">
    <property type="entry name" value="FATTY ACID SYNTHASE"/>
    <property type="match status" value="1"/>
</dbReference>
<feature type="domain" description="Carrier" evidence="4">
    <location>
        <begin position="490"/>
        <end position="565"/>
    </location>
</feature>
<evidence type="ECO:0000256" key="2">
    <source>
        <dbReference type="ARBA" id="ARBA00022553"/>
    </source>
</evidence>
<dbReference type="SMART" id="SM00823">
    <property type="entry name" value="PKS_PP"/>
    <property type="match status" value="1"/>
</dbReference>
<dbReference type="SMART" id="SM00827">
    <property type="entry name" value="PKS_AT"/>
    <property type="match status" value="1"/>
</dbReference>
<dbReference type="SUPFAM" id="SSF52151">
    <property type="entry name" value="FabD/lysophospholipase-like"/>
    <property type="match status" value="1"/>
</dbReference>
<dbReference type="InterPro" id="IPR016035">
    <property type="entry name" value="Acyl_Trfase/lysoPLipase"/>
</dbReference>
<dbReference type="GO" id="GO:0004312">
    <property type="term" value="F:fatty acid synthase activity"/>
    <property type="evidence" value="ECO:0007669"/>
    <property type="project" value="TreeGrafter"/>
</dbReference>
<proteinExistence type="predicted"/>
<gene>
    <name evidence="5" type="ORF">GM668_30005</name>
</gene>
<name>A0A6L6Q9J9_9BURK</name>
<dbReference type="Pfam" id="PF00550">
    <property type="entry name" value="PP-binding"/>
    <property type="match status" value="1"/>
</dbReference>
<dbReference type="Gene3D" id="3.40.366.10">
    <property type="entry name" value="Malonyl-Coenzyme A Acyl Carrier Protein, domain 2"/>
    <property type="match status" value="1"/>
</dbReference>
<keyword evidence="2" id="KW-0597">Phosphoprotein</keyword>
<dbReference type="Gene3D" id="1.10.1200.10">
    <property type="entry name" value="ACP-like"/>
    <property type="match status" value="1"/>
</dbReference>
<dbReference type="InterPro" id="IPR050091">
    <property type="entry name" value="PKS_NRPS_Biosynth_Enz"/>
</dbReference>
<keyword evidence="3 5" id="KW-0808">Transferase</keyword>
<dbReference type="SUPFAM" id="SSF55048">
    <property type="entry name" value="Probable ACP-binding domain of malonyl-CoA ACP transacylase"/>
    <property type="match status" value="1"/>
</dbReference>
<evidence type="ECO:0000313" key="6">
    <source>
        <dbReference type="Proteomes" id="UP000484015"/>
    </source>
</evidence>
<dbReference type="InterPro" id="IPR014043">
    <property type="entry name" value="Acyl_transferase_dom"/>
</dbReference>
<dbReference type="GO" id="GO:0031177">
    <property type="term" value="F:phosphopantetheine binding"/>
    <property type="evidence" value="ECO:0007669"/>
    <property type="project" value="InterPro"/>
</dbReference>
<dbReference type="Pfam" id="PF22621">
    <property type="entry name" value="CurL-like_PKS_C"/>
    <property type="match status" value="1"/>
</dbReference>
<dbReference type="InterPro" id="IPR001227">
    <property type="entry name" value="Ac_transferase_dom_sf"/>
</dbReference>
<dbReference type="Pfam" id="PF00698">
    <property type="entry name" value="Acyl_transf_1"/>
    <property type="match status" value="1"/>
</dbReference>
<feature type="non-terminal residue" evidence="5">
    <location>
        <position position="1"/>
    </location>
</feature>
<dbReference type="PROSITE" id="PS00012">
    <property type="entry name" value="PHOSPHOPANTETHEINE"/>
    <property type="match status" value="1"/>
</dbReference>
<dbReference type="EMBL" id="WNLA01000052">
    <property type="protein sequence ID" value="MTW06315.1"/>
    <property type="molecule type" value="Genomic_DNA"/>
</dbReference>
<evidence type="ECO:0000256" key="1">
    <source>
        <dbReference type="ARBA" id="ARBA00022450"/>
    </source>
</evidence>
<protein>
    <submittedName>
        <fullName evidence="5">Acyltransferase domain-containing protein</fullName>
    </submittedName>
</protein>
<dbReference type="InterPro" id="IPR020806">
    <property type="entry name" value="PKS_PP-bd"/>
</dbReference>
<dbReference type="Proteomes" id="UP000484015">
    <property type="component" value="Unassembled WGS sequence"/>
</dbReference>
<comment type="caution">
    <text evidence="5">The sequence shown here is derived from an EMBL/GenBank/DDBJ whole genome shotgun (WGS) entry which is preliminary data.</text>
</comment>
<dbReference type="InterPro" id="IPR016036">
    <property type="entry name" value="Malonyl_transacylase_ACP-bd"/>
</dbReference>
<dbReference type="RefSeq" id="WP_155442647.1">
    <property type="nucleotide sequence ID" value="NZ_WNLA01000052.1"/>
</dbReference>
<keyword evidence="6" id="KW-1185">Reference proteome</keyword>
<organism evidence="5 6">
    <name type="scientific">Pseudoduganella ginsengisoli</name>
    <dbReference type="NCBI Taxonomy" id="1462440"/>
    <lineage>
        <taxon>Bacteria</taxon>
        <taxon>Pseudomonadati</taxon>
        <taxon>Pseudomonadota</taxon>
        <taxon>Betaproteobacteria</taxon>
        <taxon>Burkholderiales</taxon>
        <taxon>Oxalobacteraceae</taxon>
        <taxon>Telluria group</taxon>
        <taxon>Pseudoduganella</taxon>
    </lineage>
</organism>
<accession>A0A6L6Q9J9</accession>
<dbReference type="OrthoDB" id="8824838at2"/>
<dbReference type="PROSITE" id="PS50075">
    <property type="entry name" value="CARRIER"/>
    <property type="match status" value="1"/>
</dbReference>
<evidence type="ECO:0000256" key="3">
    <source>
        <dbReference type="ARBA" id="ARBA00022679"/>
    </source>
</evidence>
<dbReference type="Gene3D" id="3.30.70.3290">
    <property type="match status" value="1"/>
</dbReference>